<evidence type="ECO:0000313" key="2">
    <source>
        <dbReference type="Proteomes" id="UP000634136"/>
    </source>
</evidence>
<sequence>MTEELNQGQASDTRMQAFKQQLGSLHENKTTLDALLQELLAWARATKMLLLNNLP</sequence>
<proteinExistence type="predicted"/>
<protein>
    <submittedName>
        <fullName evidence="1">Uncharacterized protein</fullName>
    </submittedName>
</protein>
<dbReference type="EMBL" id="JAAIUW010000007">
    <property type="protein sequence ID" value="KAF7824063.1"/>
    <property type="molecule type" value="Genomic_DNA"/>
</dbReference>
<dbReference type="AlphaFoldDB" id="A0A834TKU5"/>
<evidence type="ECO:0000313" key="1">
    <source>
        <dbReference type="EMBL" id="KAF7824063.1"/>
    </source>
</evidence>
<organism evidence="1 2">
    <name type="scientific">Senna tora</name>
    <dbReference type="NCBI Taxonomy" id="362788"/>
    <lineage>
        <taxon>Eukaryota</taxon>
        <taxon>Viridiplantae</taxon>
        <taxon>Streptophyta</taxon>
        <taxon>Embryophyta</taxon>
        <taxon>Tracheophyta</taxon>
        <taxon>Spermatophyta</taxon>
        <taxon>Magnoliopsida</taxon>
        <taxon>eudicotyledons</taxon>
        <taxon>Gunneridae</taxon>
        <taxon>Pentapetalae</taxon>
        <taxon>rosids</taxon>
        <taxon>fabids</taxon>
        <taxon>Fabales</taxon>
        <taxon>Fabaceae</taxon>
        <taxon>Caesalpinioideae</taxon>
        <taxon>Cassia clade</taxon>
        <taxon>Senna</taxon>
    </lineage>
</organism>
<gene>
    <name evidence="1" type="ORF">G2W53_022207</name>
</gene>
<reference evidence="1" key="1">
    <citation type="submission" date="2020-09" db="EMBL/GenBank/DDBJ databases">
        <title>Genome-Enabled Discovery of Anthraquinone Biosynthesis in Senna tora.</title>
        <authorList>
            <person name="Kang S.-H."/>
            <person name="Pandey R.P."/>
            <person name="Lee C.-M."/>
            <person name="Sim J.-S."/>
            <person name="Jeong J.-T."/>
            <person name="Choi B.-S."/>
            <person name="Jung M."/>
            <person name="Ginzburg D."/>
            <person name="Zhao K."/>
            <person name="Won S.Y."/>
            <person name="Oh T.-J."/>
            <person name="Yu Y."/>
            <person name="Kim N.-H."/>
            <person name="Lee O.R."/>
            <person name="Lee T.-H."/>
            <person name="Bashyal P."/>
            <person name="Kim T.-S."/>
            <person name="Lee W.-H."/>
            <person name="Kawkins C."/>
            <person name="Kim C.-K."/>
            <person name="Kim J.S."/>
            <person name="Ahn B.O."/>
            <person name="Rhee S.Y."/>
            <person name="Sohng J.K."/>
        </authorList>
    </citation>
    <scope>NUCLEOTIDE SEQUENCE</scope>
    <source>
        <tissue evidence="1">Leaf</tissue>
    </source>
</reference>
<name>A0A834TKU5_9FABA</name>
<keyword evidence="2" id="KW-1185">Reference proteome</keyword>
<accession>A0A834TKU5</accession>
<dbReference type="Proteomes" id="UP000634136">
    <property type="component" value="Unassembled WGS sequence"/>
</dbReference>
<comment type="caution">
    <text evidence="1">The sequence shown here is derived from an EMBL/GenBank/DDBJ whole genome shotgun (WGS) entry which is preliminary data.</text>
</comment>